<feature type="region of interest" description="Disordered" evidence="1">
    <location>
        <begin position="53"/>
        <end position="152"/>
    </location>
</feature>
<evidence type="ECO:0000313" key="4">
    <source>
        <dbReference type="Proteomes" id="UP000000763"/>
    </source>
</evidence>
<reference evidence="3" key="2">
    <citation type="submission" date="2002-10" db="EMBL/GenBank/DDBJ databases">
        <title>Oryza sativa nipponbare(GA3) genomic DNA, chromosome 2, PAC clone:P0663F07.</title>
        <authorList>
            <person name="Sasaki T."/>
            <person name="Matsumoto T."/>
            <person name="Katayose Y."/>
        </authorList>
    </citation>
    <scope>NUCLEOTIDE SEQUENCE</scope>
</reference>
<name>Q6EPP8_ORYSJ</name>
<accession>Q6EPP8</accession>
<dbReference type="EMBL" id="AP005823">
    <property type="protein sequence ID" value="BAD29372.1"/>
    <property type="molecule type" value="Genomic_DNA"/>
</dbReference>
<feature type="compositionally biased region" description="Basic residues" evidence="1">
    <location>
        <begin position="118"/>
        <end position="131"/>
    </location>
</feature>
<reference evidence="4" key="4">
    <citation type="journal article" date="2008" name="Nucleic Acids Res.">
        <title>The rice annotation project database (RAP-DB): 2008 update.</title>
        <authorList>
            <consortium name="The rice annotation project (RAP)"/>
        </authorList>
    </citation>
    <scope>GENOME REANNOTATION</scope>
    <source>
        <strain evidence="4">cv. Nipponbare</strain>
    </source>
</reference>
<reference evidence="2" key="1">
    <citation type="submission" date="2002-09" db="EMBL/GenBank/DDBJ databases">
        <title>Oryza sativa nipponbare(GA3) genomic DNA, chromosome 2, BAC clone:OSJNBb0005A04.</title>
        <authorList>
            <person name="Sasaki T."/>
            <person name="Matsumoto T."/>
            <person name="Katayose Y."/>
        </authorList>
    </citation>
    <scope>NUCLEOTIDE SEQUENCE</scope>
</reference>
<reference evidence="4" key="3">
    <citation type="journal article" date="2005" name="Nature">
        <title>The map-based sequence of the rice genome.</title>
        <authorList>
            <consortium name="International rice genome sequencing project (IRGSP)"/>
            <person name="Matsumoto T."/>
            <person name="Wu J."/>
            <person name="Kanamori H."/>
            <person name="Katayose Y."/>
            <person name="Fujisawa M."/>
            <person name="Namiki N."/>
            <person name="Mizuno H."/>
            <person name="Yamamoto K."/>
            <person name="Antonio B.A."/>
            <person name="Baba T."/>
            <person name="Sakata K."/>
            <person name="Nagamura Y."/>
            <person name="Aoki H."/>
            <person name="Arikawa K."/>
            <person name="Arita K."/>
            <person name="Bito T."/>
            <person name="Chiden Y."/>
            <person name="Fujitsuka N."/>
            <person name="Fukunaka R."/>
            <person name="Hamada M."/>
            <person name="Harada C."/>
            <person name="Hayashi A."/>
            <person name="Hijishita S."/>
            <person name="Honda M."/>
            <person name="Hosokawa S."/>
            <person name="Ichikawa Y."/>
            <person name="Idonuma A."/>
            <person name="Iijima M."/>
            <person name="Ikeda M."/>
            <person name="Ikeno M."/>
            <person name="Ito K."/>
            <person name="Ito S."/>
            <person name="Ito T."/>
            <person name="Ito Y."/>
            <person name="Ito Y."/>
            <person name="Iwabuchi A."/>
            <person name="Kamiya K."/>
            <person name="Karasawa W."/>
            <person name="Kurita K."/>
            <person name="Katagiri S."/>
            <person name="Kikuta A."/>
            <person name="Kobayashi H."/>
            <person name="Kobayashi N."/>
            <person name="Machita K."/>
            <person name="Maehara T."/>
            <person name="Masukawa M."/>
            <person name="Mizubayashi T."/>
            <person name="Mukai Y."/>
            <person name="Nagasaki H."/>
            <person name="Nagata Y."/>
            <person name="Naito S."/>
            <person name="Nakashima M."/>
            <person name="Nakama Y."/>
            <person name="Nakamichi Y."/>
            <person name="Nakamura M."/>
            <person name="Meguro A."/>
            <person name="Negishi M."/>
            <person name="Ohta I."/>
            <person name="Ohta T."/>
            <person name="Okamoto M."/>
            <person name="Ono N."/>
            <person name="Saji S."/>
            <person name="Sakaguchi M."/>
            <person name="Sakai K."/>
            <person name="Shibata M."/>
            <person name="Shimokawa T."/>
            <person name="Song J."/>
            <person name="Takazaki Y."/>
            <person name="Terasawa K."/>
            <person name="Tsugane M."/>
            <person name="Tsuji K."/>
            <person name="Ueda S."/>
            <person name="Waki K."/>
            <person name="Yamagata H."/>
            <person name="Yamamoto M."/>
            <person name="Yamamoto S."/>
            <person name="Yamane H."/>
            <person name="Yoshiki S."/>
            <person name="Yoshihara R."/>
            <person name="Yukawa K."/>
            <person name="Zhong H."/>
            <person name="Yano M."/>
            <person name="Yuan Q."/>
            <person name="Ouyang S."/>
            <person name="Liu J."/>
            <person name="Jones K.M."/>
            <person name="Gansberger K."/>
            <person name="Moffat K."/>
            <person name="Hill J."/>
            <person name="Bera J."/>
            <person name="Fadrosh D."/>
            <person name="Jin S."/>
            <person name="Johri S."/>
            <person name="Kim M."/>
            <person name="Overton L."/>
            <person name="Reardon M."/>
            <person name="Tsitrin T."/>
            <person name="Vuong H."/>
            <person name="Weaver B."/>
            <person name="Ciecko A."/>
            <person name="Tallon L."/>
            <person name="Jackson J."/>
            <person name="Pai G."/>
            <person name="Aken S.V."/>
            <person name="Utterback T."/>
            <person name="Reidmuller S."/>
            <person name="Feldblyum T."/>
            <person name="Hsiao J."/>
            <person name="Zismann V."/>
            <person name="Iobst S."/>
            <person name="de Vazeille A.R."/>
            <person name="Buell C.R."/>
            <person name="Ying K."/>
            <person name="Li Y."/>
            <person name="Lu T."/>
            <person name="Huang Y."/>
            <person name="Zhao Q."/>
            <person name="Feng Q."/>
            <person name="Zhang L."/>
            <person name="Zhu J."/>
            <person name="Weng Q."/>
            <person name="Mu J."/>
            <person name="Lu Y."/>
            <person name="Fan D."/>
            <person name="Liu Y."/>
            <person name="Guan J."/>
            <person name="Zhang Y."/>
            <person name="Yu S."/>
            <person name="Liu X."/>
            <person name="Zhang Y."/>
            <person name="Hong G."/>
            <person name="Han B."/>
            <person name="Choisne N."/>
            <person name="Demange N."/>
            <person name="Orjeda G."/>
            <person name="Samain S."/>
            <person name="Cattolico L."/>
            <person name="Pelletier E."/>
            <person name="Couloux A."/>
            <person name="Segurens B."/>
            <person name="Wincker P."/>
            <person name="D'Hont A."/>
            <person name="Scarpelli C."/>
            <person name="Weissenbach J."/>
            <person name="Salanoubat M."/>
            <person name="Quetier F."/>
            <person name="Yu Y."/>
            <person name="Kim H.R."/>
            <person name="Rambo T."/>
            <person name="Currie J."/>
            <person name="Collura K."/>
            <person name="Luo M."/>
            <person name="Yang T."/>
            <person name="Ammiraju J.S.S."/>
            <person name="Engler F."/>
            <person name="Soderlund C."/>
            <person name="Wing R.A."/>
            <person name="Palmer L.E."/>
            <person name="de la Bastide M."/>
            <person name="Spiegel L."/>
            <person name="Nascimento L."/>
            <person name="Zutavern T."/>
            <person name="O'Shaughnessy A."/>
            <person name="Dike S."/>
            <person name="Dedhia N."/>
            <person name="Preston R."/>
            <person name="Balija V."/>
            <person name="McCombie W.R."/>
            <person name="Chow T."/>
            <person name="Chen H."/>
            <person name="Chung M."/>
            <person name="Chen C."/>
            <person name="Shaw J."/>
            <person name="Wu H."/>
            <person name="Hsiao K."/>
            <person name="Chao Y."/>
            <person name="Chu M."/>
            <person name="Cheng C."/>
            <person name="Hour A."/>
            <person name="Lee P."/>
            <person name="Lin S."/>
            <person name="Lin Y."/>
            <person name="Liou J."/>
            <person name="Liu S."/>
            <person name="Hsing Y."/>
            <person name="Raghuvanshi S."/>
            <person name="Mohanty A."/>
            <person name="Bharti A.K."/>
            <person name="Gaur A."/>
            <person name="Gupta V."/>
            <person name="Kumar D."/>
            <person name="Ravi V."/>
            <person name="Vij S."/>
            <person name="Kapur A."/>
            <person name="Khurana P."/>
            <person name="Khurana P."/>
            <person name="Khurana J.P."/>
            <person name="Tyagi A.K."/>
            <person name="Gaikwad K."/>
            <person name="Singh A."/>
            <person name="Dalal V."/>
            <person name="Srivastava S."/>
            <person name="Dixit A."/>
            <person name="Pal A.K."/>
            <person name="Ghazi I.A."/>
            <person name="Yadav M."/>
            <person name="Pandit A."/>
            <person name="Bhargava A."/>
            <person name="Sureshbabu K."/>
            <person name="Batra K."/>
            <person name="Sharma T.R."/>
            <person name="Mohapatra T."/>
            <person name="Singh N.K."/>
            <person name="Messing J."/>
            <person name="Nelson A.B."/>
            <person name="Fuks G."/>
            <person name="Kavchok S."/>
            <person name="Keizer G."/>
            <person name="Linton E."/>
            <person name="Llaca V."/>
            <person name="Song R."/>
            <person name="Tanyolac B."/>
            <person name="Young S."/>
            <person name="Ho-Il K."/>
            <person name="Hahn J.H."/>
            <person name="Sangsakoo G."/>
            <person name="Vanavichit A."/>
            <person name="de Mattos Luiz.A.T."/>
            <person name="Zimmer P.D."/>
            <person name="Malone G."/>
            <person name="Dellagostin O."/>
            <person name="de Oliveira A.C."/>
            <person name="Bevan M."/>
            <person name="Bancroft I."/>
            <person name="Minx P."/>
            <person name="Cordum H."/>
            <person name="Wilson R."/>
            <person name="Cheng Z."/>
            <person name="Jin W."/>
            <person name="Jiang J."/>
            <person name="Leong S.A."/>
            <person name="Iwama H."/>
            <person name="Gojobori T."/>
            <person name="Itoh T."/>
            <person name="Niimura Y."/>
            <person name="Fujii Y."/>
            <person name="Habara T."/>
            <person name="Sakai H."/>
            <person name="Sato Y."/>
            <person name="Wilson G."/>
            <person name="Kumar K."/>
            <person name="McCouch S."/>
            <person name="Juretic N."/>
            <person name="Hoen D."/>
            <person name="Wright S."/>
            <person name="Bruskiewich R."/>
            <person name="Bureau T."/>
            <person name="Miyao A."/>
            <person name="Hirochika H."/>
            <person name="Nishikawa T."/>
            <person name="Kadowaki K."/>
            <person name="Sugiura M."/>
            <person name="Burr B."/>
            <person name="Sasaki T."/>
        </authorList>
    </citation>
    <scope>NUCLEOTIDE SEQUENCE [LARGE SCALE GENOMIC DNA]</scope>
    <source>
        <strain evidence="4">cv. Nipponbare</strain>
    </source>
</reference>
<evidence type="ECO:0000313" key="2">
    <source>
        <dbReference type="EMBL" id="BAD29246.1"/>
    </source>
</evidence>
<gene>
    <name evidence="2" type="ORF">OSJNBb0005A04.35</name>
    <name evidence="3" type="ORF">P0663F07.11</name>
</gene>
<evidence type="ECO:0000313" key="3">
    <source>
        <dbReference type="EMBL" id="BAD29372.1"/>
    </source>
</evidence>
<dbReference type="Proteomes" id="UP000000763">
    <property type="component" value="Chromosome 2"/>
</dbReference>
<organism evidence="3 4">
    <name type="scientific">Oryza sativa subsp. japonica</name>
    <name type="common">Rice</name>
    <dbReference type="NCBI Taxonomy" id="39947"/>
    <lineage>
        <taxon>Eukaryota</taxon>
        <taxon>Viridiplantae</taxon>
        <taxon>Streptophyta</taxon>
        <taxon>Embryophyta</taxon>
        <taxon>Tracheophyta</taxon>
        <taxon>Spermatophyta</taxon>
        <taxon>Magnoliopsida</taxon>
        <taxon>Liliopsida</taxon>
        <taxon>Poales</taxon>
        <taxon>Poaceae</taxon>
        <taxon>BOP clade</taxon>
        <taxon>Oryzoideae</taxon>
        <taxon>Oryzeae</taxon>
        <taxon>Oryzinae</taxon>
        <taxon>Oryza</taxon>
        <taxon>Oryza sativa</taxon>
    </lineage>
</organism>
<dbReference type="AlphaFoldDB" id="Q6EPP8"/>
<proteinExistence type="predicted"/>
<protein>
    <submittedName>
        <fullName evidence="3">Uncharacterized protein</fullName>
    </submittedName>
</protein>
<feature type="compositionally biased region" description="Pro residues" evidence="1">
    <location>
        <begin position="76"/>
        <end position="92"/>
    </location>
</feature>
<evidence type="ECO:0000256" key="1">
    <source>
        <dbReference type="SAM" id="MobiDB-lite"/>
    </source>
</evidence>
<feature type="region of interest" description="Disordered" evidence="1">
    <location>
        <begin position="1"/>
        <end position="30"/>
    </location>
</feature>
<sequence>MDEKGTRHATVLAPTRNSGGMLGRQRGRGGVDEFGRVMQCESGLVAGPLHHAQTESSIQCLTLPEPLTDKDTPLAGAPPSPMPPPPRPPPPRQARSPQPNQRKLSPHLPPASCVAGHHATHARTHVYRRQPLKLNKYSTSTPTTSIACHRTR</sequence>
<dbReference type="EMBL" id="AP005775">
    <property type="protein sequence ID" value="BAD29246.1"/>
    <property type="molecule type" value="Genomic_DNA"/>
</dbReference>
<feature type="compositionally biased region" description="Polar residues" evidence="1">
    <location>
        <begin position="136"/>
        <end position="146"/>
    </location>
</feature>